<reference evidence="2 3" key="1">
    <citation type="submission" date="2020-12" db="EMBL/GenBank/DDBJ databases">
        <title>YIM B01967 draft genome.</title>
        <authorList>
            <person name="Yan X."/>
        </authorList>
    </citation>
    <scope>NUCLEOTIDE SEQUENCE [LARGE SCALE GENOMIC DNA]</scope>
    <source>
        <strain evidence="2 3">YIM B01967</strain>
    </source>
</reference>
<accession>A0ABS1HC38</accession>
<dbReference type="Pfam" id="PF00085">
    <property type="entry name" value="Thioredoxin"/>
    <property type="match status" value="1"/>
</dbReference>
<dbReference type="EMBL" id="JAEOAH010000045">
    <property type="protein sequence ID" value="MBK3496961.1"/>
    <property type="molecule type" value="Genomic_DNA"/>
</dbReference>
<dbReference type="Gene3D" id="3.40.30.10">
    <property type="entry name" value="Glutaredoxin"/>
    <property type="match status" value="1"/>
</dbReference>
<dbReference type="InterPro" id="IPR013766">
    <property type="entry name" value="Thioredoxin_domain"/>
</dbReference>
<comment type="caution">
    <text evidence="2">The sequence shown here is derived from an EMBL/GenBank/DDBJ whole genome shotgun (WGS) entry which is preliminary data.</text>
</comment>
<protein>
    <submittedName>
        <fullName evidence="2">Thioredoxin family protein</fullName>
    </submittedName>
</protein>
<name>A0ABS1HC38_9BACL</name>
<dbReference type="PANTHER" id="PTHR45672">
    <property type="entry name" value="PROTEIN DISULFIDE-ISOMERASE C17H9.14C-RELATED"/>
    <property type="match status" value="1"/>
</dbReference>
<dbReference type="CDD" id="cd02947">
    <property type="entry name" value="TRX_family"/>
    <property type="match status" value="1"/>
</dbReference>
<evidence type="ECO:0000313" key="2">
    <source>
        <dbReference type="EMBL" id="MBK3496961.1"/>
    </source>
</evidence>
<dbReference type="Proteomes" id="UP000618943">
    <property type="component" value="Unassembled WGS sequence"/>
</dbReference>
<gene>
    <name evidence="2" type="ORF">JFL43_19280</name>
</gene>
<proteinExistence type="predicted"/>
<dbReference type="InterPro" id="IPR036249">
    <property type="entry name" value="Thioredoxin-like_sf"/>
</dbReference>
<keyword evidence="3" id="KW-1185">Reference proteome</keyword>
<dbReference type="InterPro" id="IPR051063">
    <property type="entry name" value="PDI"/>
</dbReference>
<organism evidence="2 3">
    <name type="scientific">Viridibacillus soli</name>
    <dbReference type="NCBI Taxonomy" id="2798301"/>
    <lineage>
        <taxon>Bacteria</taxon>
        <taxon>Bacillati</taxon>
        <taxon>Bacillota</taxon>
        <taxon>Bacilli</taxon>
        <taxon>Bacillales</taxon>
        <taxon>Caryophanaceae</taxon>
        <taxon>Viridibacillus</taxon>
    </lineage>
</organism>
<dbReference type="SUPFAM" id="SSF52833">
    <property type="entry name" value="Thioredoxin-like"/>
    <property type="match status" value="1"/>
</dbReference>
<feature type="domain" description="Thioredoxin" evidence="1">
    <location>
        <begin position="38"/>
        <end position="156"/>
    </location>
</feature>
<dbReference type="RefSeq" id="WP_200750278.1">
    <property type="nucleotide sequence ID" value="NZ_JAEOAH010000045.1"/>
</dbReference>
<evidence type="ECO:0000313" key="3">
    <source>
        <dbReference type="Proteomes" id="UP000618943"/>
    </source>
</evidence>
<sequence>MKKLLIIASVIVVLFGLIFFLNNQSNKAKLATNPYDIDKDNIKQSTINLLTDENYQNIITPTNLEKKLSKGDSAVVYFFSPECIHCKQATPKLMPVAKDLGVHIDQVNLLEYDVGDKYNIEGTPTLAYFKDGKEVNRMSGDADKATFKAFLKQTNLAK</sequence>
<dbReference type="PROSITE" id="PS51352">
    <property type="entry name" value="THIOREDOXIN_2"/>
    <property type="match status" value="1"/>
</dbReference>
<evidence type="ECO:0000259" key="1">
    <source>
        <dbReference type="PROSITE" id="PS51352"/>
    </source>
</evidence>